<dbReference type="GO" id="GO:0009231">
    <property type="term" value="P:riboflavin biosynthetic process"/>
    <property type="evidence" value="ECO:0007669"/>
    <property type="project" value="InterPro"/>
</dbReference>
<dbReference type="RefSeq" id="WP_105037130.1">
    <property type="nucleotide sequence ID" value="NZ_PPSL01000001.1"/>
</dbReference>
<comment type="caution">
    <text evidence="2">The sequence shown here is derived from an EMBL/GenBank/DDBJ whole genome shotgun (WGS) entry which is preliminary data.</text>
</comment>
<dbReference type="GO" id="GO:0008703">
    <property type="term" value="F:5-amino-6-(5-phosphoribosylamino)uracil reductase activity"/>
    <property type="evidence" value="ECO:0007669"/>
    <property type="project" value="InterPro"/>
</dbReference>
<dbReference type="OrthoDB" id="195113at2"/>
<gene>
    <name evidence="2" type="ORF">CJD36_000365</name>
</gene>
<dbReference type="Gene3D" id="3.40.430.10">
    <property type="entry name" value="Dihydrofolate Reductase, subunit A"/>
    <property type="match status" value="1"/>
</dbReference>
<evidence type="ECO:0000313" key="2">
    <source>
        <dbReference type="EMBL" id="PQJ12246.1"/>
    </source>
</evidence>
<dbReference type="PANTHER" id="PTHR38011:SF11">
    <property type="entry name" value="2,5-DIAMINO-6-RIBOSYLAMINO-4(3H)-PYRIMIDINONE 5'-PHOSPHATE REDUCTASE"/>
    <property type="match status" value="1"/>
</dbReference>
<proteinExistence type="predicted"/>
<dbReference type="EMBL" id="PPSL01000001">
    <property type="protein sequence ID" value="PQJ12246.1"/>
    <property type="molecule type" value="Genomic_DNA"/>
</dbReference>
<evidence type="ECO:0000313" key="3">
    <source>
        <dbReference type="Proteomes" id="UP000239872"/>
    </source>
</evidence>
<dbReference type="Pfam" id="PF01872">
    <property type="entry name" value="RibD_C"/>
    <property type="match status" value="1"/>
</dbReference>
<organism evidence="2 3">
    <name type="scientific">Flavipsychrobacter stenotrophus</name>
    <dbReference type="NCBI Taxonomy" id="2077091"/>
    <lineage>
        <taxon>Bacteria</taxon>
        <taxon>Pseudomonadati</taxon>
        <taxon>Bacteroidota</taxon>
        <taxon>Chitinophagia</taxon>
        <taxon>Chitinophagales</taxon>
        <taxon>Chitinophagaceae</taxon>
        <taxon>Flavipsychrobacter</taxon>
    </lineage>
</organism>
<dbReference type="InterPro" id="IPR050765">
    <property type="entry name" value="Riboflavin_Biosynth_HTPR"/>
</dbReference>
<dbReference type="InterPro" id="IPR024072">
    <property type="entry name" value="DHFR-like_dom_sf"/>
</dbReference>
<protein>
    <submittedName>
        <fullName evidence="2">Dihydrofolate reductase</fullName>
    </submittedName>
</protein>
<dbReference type="Proteomes" id="UP000239872">
    <property type="component" value="Unassembled WGS sequence"/>
</dbReference>
<dbReference type="SUPFAM" id="SSF53597">
    <property type="entry name" value="Dihydrofolate reductase-like"/>
    <property type="match status" value="1"/>
</dbReference>
<name>A0A2S7T0F6_9BACT</name>
<evidence type="ECO:0000259" key="1">
    <source>
        <dbReference type="Pfam" id="PF01872"/>
    </source>
</evidence>
<keyword evidence="3" id="KW-1185">Reference proteome</keyword>
<feature type="domain" description="Bacterial bifunctional deaminase-reductase C-terminal" evidence="1">
    <location>
        <begin position="2"/>
        <end position="176"/>
    </location>
</feature>
<dbReference type="InterPro" id="IPR002734">
    <property type="entry name" value="RibDG_C"/>
</dbReference>
<dbReference type="PANTHER" id="PTHR38011">
    <property type="entry name" value="DIHYDROFOLATE REDUCTASE FAMILY PROTEIN (AFU_ORTHOLOGUE AFUA_8G06820)"/>
    <property type="match status" value="1"/>
</dbReference>
<accession>A0A2S7T0F6</accession>
<dbReference type="AlphaFoldDB" id="A0A2S7T0F6"/>
<sequence>MRKVIFAINITLDGNCDHTKGNPDGEVHDYFTELLSGAGILAYGRKTYELMVPFWPDMARDQSGPTKELNDFAKVFDAIDKVVFSRTLANVEDAHTRIVSTDPCDEIDRLKQEEGKPISVGGVDIPSQLIERGLVDEYHFVVHPIIAGEGRRLMGGINLMESLHLKLVETKLFKSGSVALKYVKG</sequence>
<reference evidence="2 3" key="1">
    <citation type="submission" date="2018-01" db="EMBL/GenBank/DDBJ databases">
        <title>A novel member of the phylum Bacteroidetes isolated from glacier ice.</title>
        <authorList>
            <person name="Liu Q."/>
            <person name="Xin Y.-H."/>
        </authorList>
    </citation>
    <scope>NUCLEOTIDE SEQUENCE [LARGE SCALE GENOMIC DNA]</scope>
    <source>
        <strain evidence="2 3">RB1R16</strain>
    </source>
</reference>